<gene>
    <name evidence="10" type="primary">LOC118403995</name>
</gene>
<evidence type="ECO:0000256" key="8">
    <source>
        <dbReference type="RuleBase" id="RU363079"/>
    </source>
</evidence>
<comment type="similarity">
    <text evidence="2 8">Belongs to the nonaspanin (TM9SF) (TC 9.A.2) family.</text>
</comment>
<accession>A0A9J7HIB5</accession>
<dbReference type="GO" id="GO:0000421">
    <property type="term" value="C:autophagosome membrane"/>
    <property type="evidence" value="ECO:0007669"/>
    <property type="project" value="UniProtKB-SubCell"/>
</dbReference>
<reference evidence="9" key="1">
    <citation type="journal article" date="2020" name="Nat. Ecol. Evol.">
        <title>Deeply conserved synteny resolves early events in vertebrate evolution.</title>
        <authorList>
            <person name="Simakov O."/>
            <person name="Marletaz F."/>
            <person name="Yue J.X."/>
            <person name="O'Connell B."/>
            <person name="Jenkins J."/>
            <person name="Brandt A."/>
            <person name="Calef R."/>
            <person name="Tung C.H."/>
            <person name="Huang T.K."/>
            <person name="Schmutz J."/>
            <person name="Satoh N."/>
            <person name="Yu J.K."/>
            <person name="Putnam N.H."/>
            <person name="Green R.E."/>
            <person name="Rokhsar D.S."/>
        </authorList>
    </citation>
    <scope>NUCLEOTIDE SEQUENCE [LARGE SCALE GENOMIC DNA]</scope>
    <source>
        <strain evidence="9">S238N-H82</strain>
    </source>
</reference>
<evidence type="ECO:0000256" key="1">
    <source>
        <dbReference type="ARBA" id="ARBA00004542"/>
    </source>
</evidence>
<dbReference type="GeneID" id="118403995"/>
<dbReference type="Pfam" id="PF02990">
    <property type="entry name" value="EMP70"/>
    <property type="match status" value="1"/>
</dbReference>
<dbReference type="KEGG" id="bfo:118403995"/>
<evidence type="ECO:0000256" key="3">
    <source>
        <dbReference type="ARBA" id="ARBA00022692"/>
    </source>
</evidence>
<keyword evidence="6 8" id="KW-0472">Membrane</keyword>
<dbReference type="PANTHER" id="PTHR10766:SF177">
    <property type="entry name" value="TRANSMEMBRANE 9 SUPERFAMILY MEMBER 1"/>
    <property type="match status" value="1"/>
</dbReference>
<comment type="function">
    <text evidence="7">Plays an essential role in autophagy.</text>
</comment>
<evidence type="ECO:0000313" key="10">
    <source>
        <dbReference type="RefSeq" id="XP_035658785.1"/>
    </source>
</evidence>
<comment type="subcellular location">
    <subcellularLocation>
        <location evidence="1">Cytoplasmic vesicle</location>
        <location evidence="1">Autophagosome membrane</location>
        <topology evidence="1">Multi-pass membrane protein</topology>
    </subcellularLocation>
</comment>
<evidence type="ECO:0000313" key="9">
    <source>
        <dbReference type="Proteomes" id="UP000001554"/>
    </source>
</evidence>
<protein>
    <recommendedName>
        <fullName evidence="8">Transmembrane 9 superfamily member</fullName>
    </recommendedName>
</protein>
<evidence type="ECO:0000256" key="2">
    <source>
        <dbReference type="ARBA" id="ARBA00005227"/>
    </source>
</evidence>
<dbReference type="PANTHER" id="PTHR10766">
    <property type="entry name" value="TRANSMEMBRANE 9 SUPERFAMILY PROTEIN"/>
    <property type="match status" value="1"/>
</dbReference>
<dbReference type="AlphaFoldDB" id="A0A9J7HIB5"/>
<evidence type="ECO:0000256" key="5">
    <source>
        <dbReference type="ARBA" id="ARBA00022989"/>
    </source>
</evidence>
<dbReference type="InterPro" id="IPR004240">
    <property type="entry name" value="EMP70"/>
</dbReference>
<evidence type="ECO:0000256" key="7">
    <source>
        <dbReference type="ARBA" id="ARBA00037688"/>
    </source>
</evidence>
<feature type="transmembrane region" description="Helical" evidence="8">
    <location>
        <begin position="135"/>
        <end position="159"/>
    </location>
</feature>
<keyword evidence="5 8" id="KW-1133">Transmembrane helix</keyword>
<reference evidence="10" key="2">
    <citation type="submission" date="2025-08" db="UniProtKB">
        <authorList>
            <consortium name="RefSeq"/>
        </authorList>
    </citation>
    <scope>IDENTIFICATION</scope>
    <source>
        <strain evidence="10">S238N-H82</strain>
        <tissue evidence="10">Testes</tissue>
    </source>
</reference>
<keyword evidence="4" id="KW-0732">Signal</keyword>
<keyword evidence="3 8" id="KW-0812">Transmembrane</keyword>
<keyword evidence="9" id="KW-1185">Reference proteome</keyword>
<evidence type="ECO:0000256" key="6">
    <source>
        <dbReference type="ARBA" id="ARBA00023136"/>
    </source>
</evidence>
<organism evidence="9 10">
    <name type="scientific">Branchiostoma floridae</name>
    <name type="common">Florida lancelet</name>
    <name type="synonym">Amphioxus</name>
    <dbReference type="NCBI Taxonomy" id="7739"/>
    <lineage>
        <taxon>Eukaryota</taxon>
        <taxon>Metazoa</taxon>
        <taxon>Chordata</taxon>
        <taxon>Cephalochordata</taxon>
        <taxon>Leptocardii</taxon>
        <taxon>Amphioxiformes</taxon>
        <taxon>Branchiostomatidae</taxon>
        <taxon>Branchiostoma</taxon>
    </lineage>
</organism>
<dbReference type="RefSeq" id="XP_035658785.1">
    <property type="nucleotide sequence ID" value="XM_035802892.1"/>
</dbReference>
<comment type="caution">
    <text evidence="8">Lacks conserved residue(s) required for the propagation of feature annotation.</text>
</comment>
<dbReference type="OrthoDB" id="1666796at2759"/>
<proteinExistence type="inferred from homology"/>
<sequence>MPCEISQNALRKTAQRLAKFRGTRCERMRNALRNFGGRFAQVDAYFGSAAVLILIWLLVGFPLTVIGGIFGKNMADSFDAPCRTKNIPREIPPVPWYRSAPAHMLIGGFLPFSAISVELYYIFATMWGREQYTLYGILFIVFVILLSVTGCISVALTYFQLSSEDYRWWWRSIFSAG</sequence>
<evidence type="ECO:0000256" key="4">
    <source>
        <dbReference type="ARBA" id="ARBA00022729"/>
    </source>
</evidence>
<name>A0A9J7HIB5_BRAFL</name>
<feature type="transmembrane region" description="Helical" evidence="8">
    <location>
        <begin position="44"/>
        <end position="70"/>
    </location>
</feature>
<feature type="transmembrane region" description="Helical" evidence="8">
    <location>
        <begin position="102"/>
        <end position="123"/>
    </location>
</feature>
<dbReference type="Proteomes" id="UP000001554">
    <property type="component" value="Chromosome 17"/>
</dbReference>